<comment type="caution">
    <text evidence="2">The sequence shown here is derived from an EMBL/GenBank/DDBJ whole genome shotgun (WGS) entry which is preliminary data.</text>
</comment>
<protein>
    <recommendedName>
        <fullName evidence="1">EC042-2821-like Restriction Endonuclease-like domain-containing protein</fullName>
    </recommendedName>
</protein>
<dbReference type="EMBL" id="JAENIP010000003">
    <property type="protein sequence ID" value="MBK1843171.1"/>
    <property type="molecule type" value="Genomic_DNA"/>
</dbReference>
<dbReference type="Pfam" id="PF18740">
    <property type="entry name" value="EC042_2821"/>
    <property type="match status" value="1"/>
</dbReference>
<evidence type="ECO:0000259" key="1">
    <source>
        <dbReference type="Pfam" id="PF18740"/>
    </source>
</evidence>
<feature type="domain" description="EC042-2821-like Restriction Endonuclease-like" evidence="1">
    <location>
        <begin position="104"/>
        <end position="171"/>
    </location>
</feature>
<evidence type="ECO:0000313" key="3">
    <source>
        <dbReference type="Proteomes" id="UP000650005"/>
    </source>
</evidence>
<organism evidence="2 3">
    <name type="scientific">Corynebacterium antarcticum</name>
    <dbReference type="NCBI Taxonomy" id="2800405"/>
    <lineage>
        <taxon>Bacteria</taxon>
        <taxon>Bacillati</taxon>
        <taxon>Actinomycetota</taxon>
        <taxon>Actinomycetes</taxon>
        <taxon>Mycobacteriales</taxon>
        <taxon>Corynebacteriaceae</taxon>
        <taxon>Corynebacterium</taxon>
    </lineage>
</organism>
<proteinExistence type="predicted"/>
<name>A0ABS1FIA3_9CORY</name>
<gene>
    <name evidence="2" type="ORF">JIM95_01085</name>
</gene>
<reference evidence="2" key="1">
    <citation type="submission" date="2021-01" db="EMBL/GenBank/DDBJ databases">
        <title>Characterization of Corynebacterium spp. from penguins.</title>
        <authorList>
            <person name="Svec P."/>
        </authorList>
    </citation>
    <scope>NUCLEOTIDE SEQUENCE</scope>
    <source>
        <strain evidence="2">CCM 8835</strain>
    </source>
</reference>
<accession>A0ABS1FIA3</accession>
<dbReference type="Proteomes" id="UP000650005">
    <property type="component" value="Unassembled WGS sequence"/>
</dbReference>
<sequence>MLDWFQEDIADSITWQLLPLGAKAPSEPVQFMRAEPSGSASAEVQNFISDLRRMIDRAEADGADMQRVAAVYDVHLRSIKAVSSADLVVSVSHEGGHIVIKKTDPNQSHPYSASELLQRVNRKRKGRILNSHDHLVLCCKENLRENTHLAWKHKKGLSHTWSGEAVTYMAQHDDAYYDQLRTEYRVYRQNKNKKK</sequence>
<keyword evidence="3" id="KW-1185">Reference proteome</keyword>
<evidence type="ECO:0000313" key="2">
    <source>
        <dbReference type="EMBL" id="MBK1843171.1"/>
    </source>
</evidence>
<dbReference type="InterPro" id="IPR049530">
    <property type="entry name" value="EC042_2821"/>
</dbReference>